<dbReference type="SMART" id="SM00671">
    <property type="entry name" value="SEL1"/>
    <property type="match status" value="5"/>
</dbReference>
<dbReference type="EMBL" id="VIVL01000013">
    <property type="protein sequence ID" value="TWD76239.1"/>
    <property type="molecule type" value="Genomic_DNA"/>
</dbReference>
<feature type="region of interest" description="Disordered" evidence="1">
    <location>
        <begin position="197"/>
        <end position="226"/>
    </location>
</feature>
<dbReference type="AlphaFoldDB" id="A0A561BBK7"/>
<dbReference type="InterPro" id="IPR050767">
    <property type="entry name" value="Sel1_AlgK"/>
</dbReference>
<dbReference type="SUPFAM" id="SSF81901">
    <property type="entry name" value="HCP-like"/>
    <property type="match status" value="1"/>
</dbReference>
<sequence>MDREQALKLYAASAAQGFAKAEYELANHYRGQTGRALDLDMASGYLERSARHGYAPAQADLGFVYFNGNGSTPRDLAKSFHWFKRAADGGAVIAQCMVADFYRQGLGGVERNPREAFRWYRLTATRADRCAAKSQYELYASYASGSGVRKNLPAAMAWLKRAAEAGNPQAQRALGLAYENGAGVERNPVLARTWLKRSREGVAPHDDHAHEDEPKPGRVPAPGHAH</sequence>
<proteinExistence type="predicted"/>
<dbReference type="PANTHER" id="PTHR11102">
    <property type="entry name" value="SEL-1-LIKE PROTEIN"/>
    <property type="match status" value="1"/>
</dbReference>
<dbReference type="InterPro" id="IPR011990">
    <property type="entry name" value="TPR-like_helical_dom_sf"/>
</dbReference>
<protein>
    <submittedName>
        <fullName evidence="2">Sel1 repeat-containing protein</fullName>
    </submittedName>
</protein>
<dbReference type="Proteomes" id="UP000319722">
    <property type="component" value="Unassembled WGS sequence"/>
</dbReference>
<gene>
    <name evidence="2" type="ORF">FB547_113121</name>
</gene>
<feature type="compositionally biased region" description="Basic and acidic residues" evidence="1">
    <location>
        <begin position="197"/>
        <end position="216"/>
    </location>
</feature>
<reference evidence="2 3" key="1">
    <citation type="submission" date="2019-06" db="EMBL/GenBank/DDBJ databases">
        <title>Sorghum-associated microbial communities from plants grown in Nebraska, USA.</title>
        <authorList>
            <person name="Schachtman D."/>
        </authorList>
    </citation>
    <scope>NUCLEOTIDE SEQUENCE [LARGE SCALE GENOMIC DNA]</scope>
    <source>
        <strain evidence="2 3">T529</strain>
    </source>
</reference>
<dbReference type="PANTHER" id="PTHR11102:SF160">
    <property type="entry name" value="ERAD-ASSOCIATED E3 UBIQUITIN-PROTEIN LIGASE COMPONENT HRD3"/>
    <property type="match status" value="1"/>
</dbReference>
<evidence type="ECO:0000256" key="1">
    <source>
        <dbReference type="SAM" id="MobiDB-lite"/>
    </source>
</evidence>
<dbReference type="Pfam" id="PF08238">
    <property type="entry name" value="Sel1"/>
    <property type="match status" value="6"/>
</dbReference>
<evidence type="ECO:0000313" key="2">
    <source>
        <dbReference type="EMBL" id="TWD76239.1"/>
    </source>
</evidence>
<dbReference type="Gene3D" id="1.25.40.10">
    <property type="entry name" value="Tetratricopeptide repeat domain"/>
    <property type="match status" value="2"/>
</dbReference>
<organism evidence="2 3">
    <name type="scientific">Variovorax beijingensis</name>
    <dbReference type="NCBI Taxonomy" id="2496117"/>
    <lineage>
        <taxon>Bacteria</taxon>
        <taxon>Pseudomonadati</taxon>
        <taxon>Pseudomonadota</taxon>
        <taxon>Betaproteobacteria</taxon>
        <taxon>Burkholderiales</taxon>
        <taxon>Comamonadaceae</taxon>
        <taxon>Variovorax</taxon>
    </lineage>
</organism>
<dbReference type="InterPro" id="IPR006597">
    <property type="entry name" value="Sel1-like"/>
</dbReference>
<name>A0A561BBK7_9BURK</name>
<accession>A0A561BBK7</accession>
<comment type="caution">
    <text evidence="2">The sequence shown here is derived from an EMBL/GenBank/DDBJ whole genome shotgun (WGS) entry which is preliminary data.</text>
</comment>
<evidence type="ECO:0000313" key="3">
    <source>
        <dbReference type="Proteomes" id="UP000319722"/>
    </source>
</evidence>